<sequence>MGCCCQKQGQKGKNNIPIQQTPIIVNNQENKPVIEVIIPKPLVHLPDSPLIKKPIKKQLDIREINLLESQIIEQLQSEISDQSEIKKFEELIQILEKESTQFYNKKGSIETQLTQSFIQDENNLQNYSYNQDFIGVKVNNKNICDIENKYDFSKIRKFTEYKGRITIVRLIQKQKSTICTYIGKIDQKYCCVKLIPMAKRVDIDKWINRVKIAQLQQGDYRFDNSFQLYYYYKIETIMDEPQYCNCFIISNLEQYNFYTFSRHPSVTISEKAQVAFDIIPIIQGALKSNQELNSNQSDQEKVSELIFKRMKTVKRNNILISRLQNQEQKLKILLSDWQLLLPEFEQIIPNKQLQGEDQLIEIMSQINESDYNNLQEGASLTELVPKYFLKLLFFKLNLELLNDVNLQGFFNEAEFQSKCEILRQFENDNEKVLQQNIEHQIKERQSIQQKPNQIEFMNKKSQQMCNLFQLNPDQNRKTIYEIYLIINNLKCEGMRSHFRDYNQTISNQNNVNQQNQ</sequence>
<dbReference type="EMBL" id="CAJJDM010000130">
    <property type="protein sequence ID" value="CAD8105533.1"/>
    <property type="molecule type" value="Genomic_DNA"/>
</dbReference>
<organism evidence="1 2">
    <name type="scientific">Paramecium primaurelia</name>
    <dbReference type="NCBI Taxonomy" id="5886"/>
    <lineage>
        <taxon>Eukaryota</taxon>
        <taxon>Sar</taxon>
        <taxon>Alveolata</taxon>
        <taxon>Ciliophora</taxon>
        <taxon>Intramacronucleata</taxon>
        <taxon>Oligohymenophorea</taxon>
        <taxon>Peniculida</taxon>
        <taxon>Parameciidae</taxon>
        <taxon>Paramecium</taxon>
    </lineage>
</organism>
<accession>A0A8S1PS94</accession>
<protein>
    <submittedName>
        <fullName evidence="1">Uncharacterized protein</fullName>
    </submittedName>
</protein>
<gene>
    <name evidence="1" type="ORF">PPRIM_AZ9-3.1.T1270120</name>
</gene>
<proteinExistence type="predicted"/>
<name>A0A8S1PS94_PARPR</name>
<dbReference type="AlphaFoldDB" id="A0A8S1PS94"/>
<keyword evidence="2" id="KW-1185">Reference proteome</keyword>
<dbReference type="Proteomes" id="UP000688137">
    <property type="component" value="Unassembled WGS sequence"/>
</dbReference>
<reference evidence="1" key="1">
    <citation type="submission" date="2021-01" db="EMBL/GenBank/DDBJ databases">
        <authorList>
            <consortium name="Genoscope - CEA"/>
            <person name="William W."/>
        </authorList>
    </citation>
    <scope>NUCLEOTIDE SEQUENCE</scope>
</reference>
<evidence type="ECO:0000313" key="2">
    <source>
        <dbReference type="Proteomes" id="UP000688137"/>
    </source>
</evidence>
<comment type="caution">
    <text evidence="1">The sequence shown here is derived from an EMBL/GenBank/DDBJ whole genome shotgun (WGS) entry which is preliminary data.</text>
</comment>
<evidence type="ECO:0000313" key="1">
    <source>
        <dbReference type="EMBL" id="CAD8105533.1"/>
    </source>
</evidence>
<dbReference type="OMA" id="ICTYIGK"/>